<dbReference type="PROSITE" id="PS51733">
    <property type="entry name" value="BPL_LPL_CATALYTIC"/>
    <property type="match status" value="1"/>
</dbReference>
<dbReference type="PANTHER" id="PTHR12835:SF5">
    <property type="entry name" value="BIOTIN--PROTEIN LIGASE"/>
    <property type="match status" value="1"/>
</dbReference>
<feature type="domain" description="BPL/LPL catalytic" evidence="5">
    <location>
        <begin position="5"/>
        <end position="182"/>
    </location>
</feature>
<evidence type="ECO:0000313" key="7">
    <source>
        <dbReference type="Proteomes" id="UP000542776"/>
    </source>
</evidence>
<dbReference type="CDD" id="cd16442">
    <property type="entry name" value="BPL"/>
    <property type="match status" value="1"/>
</dbReference>
<dbReference type="EMBL" id="JACIEK010000006">
    <property type="protein sequence ID" value="MBB3998762.1"/>
    <property type="molecule type" value="Genomic_DNA"/>
</dbReference>
<keyword evidence="1 6" id="KW-0436">Ligase</keyword>
<comment type="caution">
    <text evidence="6">The sequence shown here is derived from an EMBL/GenBank/DDBJ whole genome shotgun (WGS) entry which is preliminary data.</text>
</comment>
<accession>A0A7W6H557</accession>
<dbReference type="GO" id="GO:0004077">
    <property type="term" value="F:biotin--[biotin carboxyl-carrier protein] ligase activity"/>
    <property type="evidence" value="ECO:0007669"/>
    <property type="project" value="UniProtKB-EC"/>
</dbReference>
<dbReference type="Pfam" id="PF03099">
    <property type="entry name" value="BPL_LplA_LipB"/>
    <property type="match status" value="1"/>
</dbReference>
<dbReference type="PANTHER" id="PTHR12835">
    <property type="entry name" value="BIOTIN PROTEIN LIGASE"/>
    <property type="match status" value="1"/>
</dbReference>
<gene>
    <name evidence="6" type="ORF">GGR04_002610</name>
</gene>
<dbReference type="Pfam" id="PF02237">
    <property type="entry name" value="BPL_C"/>
    <property type="match status" value="1"/>
</dbReference>
<reference evidence="6 7" key="1">
    <citation type="submission" date="2020-08" db="EMBL/GenBank/DDBJ databases">
        <title>Genomic Encyclopedia of Type Strains, Phase IV (KMG-IV): sequencing the most valuable type-strain genomes for metagenomic binning, comparative biology and taxonomic classification.</title>
        <authorList>
            <person name="Goeker M."/>
        </authorList>
    </citation>
    <scope>NUCLEOTIDE SEQUENCE [LARGE SCALE GENOMIC DNA]</scope>
    <source>
        <strain evidence="6 7">DSM 102238</strain>
    </source>
</reference>
<dbReference type="InterPro" id="IPR045864">
    <property type="entry name" value="aa-tRNA-synth_II/BPL/LPL"/>
</dbReference>
<dbReference type="EC" id="6.3.4.15" evidence="3"/>
<evidence type="ECO:0000259" key="5">
    <source>
        <dbReference type="PROSITE" id="PS51733"/>
    </source>
</evidence>
<evidence type="ECO:0000256" key="4">
    <source>
        <dbReference type="ARBA" id="ARBA00047846"/>
    </source>
</evidence>
<dbReference type="RefSeq" id="WP_183200286.1">
    <property type="nucleotide sequence ID" value="NZ_JACIEK010000006.1"/>
</dbReference>
<dbReference type="Proteomes" id="UP000542776">
    <property type="component" value="Unassembled WGS sequence"/>
</dbReference>
<name>A0A7W6H557_9HYPH</name>
<organism evidence="6 7">
    <name type="scientific">Aureimonas pseudogalii</name>
    <dbReference type="NCBI Taxonomy" id="1744844"/>
    <lineage>
        <taxon>Bacteria</taxon>
        <taxon>Pseudomonadati</taxon>
        <taxon>Pseudomonadota</taxon>
        <taxon>Alphaproteobacteria</taxon>
        <taxon>Hyphomicrobiales</taxon>
        <taxon>Aurantimonadaceae</taxon>
        <taxon>Aureimonas</taxon>
    </lineage>
</organism>
<protein>
    <recommendedName>
        <fullName evidence="3">biotin--[biotin carboxyl-carrier protein] ligase</fullName>
        <ecNumber evidence="3">6.3.4.15</ecNumber>
    </recommendedName>
</protein>
<evidence type="ECO:0000256" key="1">
    <source>
        <dbReference type="ARBA" id="ARBA00022598"/>
    </source>
</evidence>
<sequence length="261" mass="27501">MKRAGPRRHLAFDEVGSTNTLALEAGRAGDPGPLWVTAERQSAGRGRRGRAWSSERGNLYASLLVRDPAPIADLANIPLVAAVGLRNGIAQLPGIDGDRVRIKWPNDILVGGAKTVGILIESEKPAGESQLVVLGCGINIEHWPDDAPYAVTGLRREGYRGTASDAFAPLADGVEKALDLWDRGRGFDAVRKQWLAHAVGLGQPCRINLPGGEVADGVFEELDPVGRLVLALPGGRRQVFSAGDLFLLAAGTSSSPSAAPL</sequence>
<dbReference type="InterPro" id="IPR003142">
    <property type="entry name" value="BPL_C"/>
</dbReference>
<dbReference type="GO" id="GO:0005737">
    <property type="term" value="C:cytoplasm"/>
    <property type="evidence" value="ECO:0007669"/>
    <property type="project" value="TreeGrafter"/>
</dbReference>
<proteinExistence type="predicted"/>
<dbReference type="InterPro" id="IPR004408">
    <property type="entry name" value="Biotin_CoA_COase_ligase"/>
</dbReference>
<evidence type="ECO:0000256" key="3">
    <source>
        <dbReference type="ARBA" id="ARBA00024227"/>
    </source>
</evidence>
<dbReference type="InterPro" id="IPR004143">
    <property type="entry name" value="BPL_LPL_catalytic"/>
</dbReference>
<dbReference type="SUPFAM" id="SSF55681">
    <property type="entry name" value="Class II aaRS and biotin synthetases"/>
    <property type="match status" value="1"/>
</dbReference>
<evidence type="ECO:0000313" key="6">
    <source>
        <dbReference type="EMBL" id="MBB3998762.1"/>
    </source>
</evidence>
<comment type="catalytic activity">
    <reaction evidence="4">
        <text>biotin + L-lysyl-[protein] + ATP = N(6)-biotinyl-L-lysyl-[protein] + AMP + diphosphate + H(+)</text>
        <dbReference type="Rhea" id="RHEA:11756"/>
        <dbReference type="Rhea" id="RHEA-COMP:9752"/>
        <dbReference type="Rhea" id="RHEA-COMP:10505"/>
        <dbReference type="ChEBI" id="CHEBI:15378"/>
        <dbReference type="ChEBI" id="CHEBI:29969"/>
        <dbReference type="ChEBI" id="CHEBI:30616"/>
        <dbReference type="ChEBI" id="CHEBI:33019"/>
        <dbReference type="ChEBI" id="CHEBI:57586"/>
        <dbReference type="ChEBI" id="CHEBI:83144"/>
        <dbReference type="ChEBI" id="CHEBI:456215"/>
        <dbReference type="EC" id="6.3.4.15"/>
    </reaction>
</comment>
<dbReference type="Gene3D" id="2.30.30.100">
    <property type="match status" value="1"/>
</dbReference>
<dbReference type="NCBIfam" id="TIGR00121">
    <property type="entry name" value="birA_ligase"/>
    <property type="match status" value="1"/>
</dbReference>
<evidence type="ECO:0000256" key="2">
    <source>
        <dbReference type="ARBA" id="ARBA00023267"/>
    </source>
</evidence>
<dbReference type="AlphaFoldDB" id="A0A7W6H557"/>
<keyword evidence="2" id="KW-0092">Biotin</keyword>
<keyword evidence="7" id="KW-1185">Reference proteome</keyword>
<dbReference type="Gene3D" id="3.30.930.10">
    <property type="entry name" value="Bira Bifunctional Protein, Domain 2"/>
    <property type="match status" value="1"/>
</dbReference>